<comment type="caution">
    <text evidence="1">The sequence shown here is derived from an EMBL/GenBank/DDBJ whole genome shotgun (WGS) entry which is preliminary data.</text>
</comment>
<dbReference type="Proteomes" id="UP000231279">
    <property type="component" value="Unassembled WGS sequence"/>
</dbReference>
<protein>
    <submittedName>
        <fullName evidence="1">Uncharacterized protein</fullName>
    </submittedName>
</protein>
<organism evidence="1 2">
    <name type="scientific">Handroanthus impetiginosus</name>
    <dbReference type="NCBI Taxonomy" id="429701"/>
    <lineage>
        <taxon>Eukaryota</taxon>
        <taxon>Viridiplantae</taxon>
        <taxon>Streptophyta</taxon>
        <taxon>Embryophyta</taxon>
        <taxon>Tracheophyta</taxon>
        <taxon>Spermatophyta</taxon>
        <taxon>Magnoliopsida</taxon>
        <taxon>eudicotyledons</taxon>
        <taxon>Gunneridae</taxon>
        <taxon>Pentapetalae</taxon>
        <taxon>asterids</taxon>
        <taxon>lamiids</taxon>
        <taxon>Lamiales</taxon>
        <taxon>Bignoniaceae</taxon>
        <taxon>Crescentiina</taxon>
        <taxon>Tabebuia alliance</taxon>
        <taxon>Handroanthus</taxon>
    </lineage>
</organism>
<accession>A0A2G9HW60</accession>
<sequence>MCLHLINLPPLTKHFSSNNLSSFFITPKTIFFLAQLSPANKKESHPSIIASGSTLASSLEITRHLKSFTYTQNQSQIDCPIQALSKPQGNLQRSHHAIQIEVLLT</sequence>
<reference evidence="2" key="1">
    <citation type="journal article" date="2018" name="Gigascience">
        <title>Genome assembly of the Pink Ipe (Handroanthus impetiginosus, Bignoniaceae), a highly valued, ecologically keystone Neotropical timber forest tree.</title>
        <authorList>
            <person name="Silva-Junior O.B."/>
            <person name="Grattapaglia D."/>
            <person name="Novaes E."/>
            <person name="Collevatti R.G."/>
        </authorList>
    </citation>
    <scope>NUCLEOTIDE SEQUENCE [LARGE SCALE GENOMIC DNA]</scope>
    <source>
        <strain evidence="2">cv. UFG-1</strain>
    </source>
</reference>
<dbReference type="EMBL" id="NKXS01000901">
    <property type="protein sequence ID" value="PIN21713.1"/>
    <property type="molecule type" value="Genomic_DNA"/>
</dbReference>
<name>A0A2G9HW60_9LAMI</name>
<gene>
    <name evidence="1" type="ORF">CDL12_05587</name>
</gene>
<keyword evidence="2" id="KW-1185">Reference proteome</keyword>
<evidence type="ECO:0000313" key="2">
    <source>
        <dbReference type="Proteomes" id="UP000231279"/>
    </source>
</evidence>
<evidence type="ECO:0000313" key="1">
    <source>
        <dbReference type="EMBL" id="PIN21713.1"/>
    </source>
</evidence>
<proteinExistence type="predicted"/>
<dbReference type="AlphaFoldDB" id="A0A2G9HW60"/>